<comment type="caution">
    <text evidence="1">The sequence shown here is derived from an EMBL/GenBank/DDBJ whole genome shotgun (WGS) entry which is preliminary data.</text>
</comment>
<proteinExistence type="predicted"/>
<sequence length="146" mass="16971">MKVRLGFVSNSSSSSYTCSLCGEEVSGWDLGLEEAEMKECENEHITCDTHFLEKISTLTKRNLVLECGIEDWITFAKELNDEDFEEKWEDEDMEEGLELRYNTPASMCPICQFQELLPKEGLQYLLMKYNLTKKSVVEEIKNKYNN</sequence>
<organism evidence="1">
    <name type="scientific">marine sediment metagenome</name>
    <dbReference type="NCBI Taxonomy" id="412755"/>
    <lineage>
        <taxon>unclassified sequences</taxon>
        <taxon>metagenomes</taxon>
        <taxon>ecological metagenomes</taxon>
    </lineage>
</organism>
<reference evidence="1" key="1">
    <citation type="journal article" date="2015" name="Nature">
        <title>Complex archaea that bridge the gap between prokaryotes and eukaryotes.</title>
        <authorList>
            <person name="Spang A."/>
            <person name="Saw J.H."/>
            <person name="Jorgensen S.L."/>
            <person name="Zaremba-Niedzwiedzka K."/>
            <person name="Martijn J."/>
            <person name="Lind A.E."/>
            <person name="van Eijk R."/>
            <person name="Schleper C."/>
            <person name="Guy L."/>
            <person name="Ettema T.J."/>
        </authorList>
    </citation>
    <scope>NUCLEOTIDE SEQUENCE</scope>
</reference>
<gene>
    <name evidence="1" type="ORF">LCGC14_1518390</name>
</gene>
<protein>
    <submittedName>
        <fullName evidence="1">Uncharacterized protein</fullName>
    </submittedName>
</protein>
<name>A0A0F9JK61_9ZZZZ</name>
<accession>A0A0F9JK61</accession>
<dbReference type="AlphaFoldDB" id="A0A0F9JK61"/>
<dbReference type="EMBL" id="LAZR01011233">
    <property type="protein sequence ID" value="KKM62756.1"/>
    <property type="molecule type" value="Genomic_DNA"/>
</dbReference>
<evidence type="ECO:0000313" key="1">
    <source>
        <dbReference type="EMBL" id="KKM62756.1"/>
    </source>
</evidence>